<evidence type="ECO:0008006" key="7">
    <source>
        <dbReference type="Google" id="ProtNLM"/>
    </source>
</evidence>
<feature type="region of interest" description="Disordered" evidence="1">
    <location>
        <begin position="102"/>
        <end position="121"/>
    </location>
</feature>
<dbReference type="SUPFAM" id="SSF49265">
    <property type="entry name" value="Fibronectin type III"/>
    <property type="match status" value="1"/>
</dbReference>
<dbReference type="InterPro" id="IPR001660">
    <property type="entry name" value="SAM"/>
</dbReference>
<dbReference type="OMA" id="PESKCYC"/>
<feature type="region of interest" description="Disordered" evidence="1">
    <location>
        <begin position="1"/>
        <end position="66"/>
    </location>
</feature>
<dbReference type="GO" id="GO:0005886">
    <property type="term" value="C:plasma membrane"/>
    <property type="evidence" value="ECO:0007669"/>
    <property type="project" value="TreeGrafter"/>
</dbReference>
<protein>
    <recommendedName>
        <fullName evidence="7">Calmodulin</fullName>
    </recommendedName>
</protein>
<dbReference type="CDD" id="cd09487">
    <property type="entry name" value="SAM_superfamily"/>
    <property type="match status" value="1"/>
</dbReference>
<reference evidence="5 6" key="1">
    <citation type="journal article" date="2009" name="Science">
        <title>Green evolution and dynamic adaptations revealed by genomes of the marine picoeukaryotes Micromonas.</title>
        <authorList>
            <person name="Worden A.Z."/>
            <person name="Lee J.H."/>
            <person name="Mock T."/>
            <person name="Rouze P."/>
            <person name="Simmons M.P."/>
            <person name="Aerts A.L."/>
            <person name="Allen A.E."/>
            <person name="Cuvelier M.L."/>
            <person name="Derelle E."/>
            <person name="Everett M.V."/>
            <person name="Foulon E."/>
            <person name="Grimwood J."/>
            <person name="Gundlach H."/>
            <person name="Henrissat B."/>
            <person name="Napoli C."/>
            <person name="McDonald S.M."/>
            <person name="Parker M.S."/>
            <person name="Rombauts S."/>
            <person name="Salamov A."/>
            <person name="Von Dassow P."/>
            <person name="Badger J.H."/>
            <person name="Coutinho P.M."/>
            <person name="Demir E."/>
            <person name="Dubchak I."/>
            <person name="Gentemann C."/>
            <person name="Eikrem W."/>
            <person name="Gready J.E."/>
            <person name="John U."/>
            <person name="Lanier W."/>
            <person name="Lindquist E.A."/>
            <person name="Lucas S."/>
            <person name="Mayer K.F."/>
            <person name="Moreau H."/>
            <person name="Not F."/>
            <person name="Otillar R."/>
            <person name="Panaud O."/>
            <person name="Pangilinan J."/>
            <person name="Paulsen I."/>
            <person name="Piegu B."/>
            <person name="Poliakov A."/>
            <person name="Robbens S."/>
            <person name="Schmutz J."/>
            <person name="Toulza E."/>
            <person name="Wyss T."/>
            <person name="Zelensky A."/>
            <person name="Zhou K."/>
            <person name="Armbrust E.V."/>
            <person name="Bhattacharya D."/>
            <person name="Goodenough U.W."/>
            <person name="Van de Peer Y."/>
            <person name="Grigoriev I.V."/>
        </authorList>
    </citation>
    <scope>NUCLEOTIDE SEQUENCE [LARGE SCALE GENOMIC DNA]</scope>
    <source>
        <strain evidence="6">RCC299 / NOUM17</strain>
    </source>
</reference>
<dbReference type="SUPFAM" id="SSF47473">
    <property type="entry name" value="EF-hand"/>
    <property type="match status" value="1"/>
</dbReference>
<dbReference type="GO" id="GO:0005246">
    <property type="term" value="F:calcium channel regulator activity"/>
    <property type="evidence" value="ECO:0007669"/>
    <property type="project" value="InterPro"/>
</dbReference>
<dbReference type="PANTHER" id="PTHR15136">
    <property type="entry name" value="STROMAL INTERACTION MOLECULE HOMOLOG"/>
    <property type="match status" value="1"/>
</dbReference>
<organism evidence="5 6">
    <name type="scientific">Micromonas commoda (strain RCC299 / NOUM17 / CCMP2709)</name>
    <name type="common">Picoplanktonic green alga</name>
    <dbReference type="NCBI Taxonomy" id="296587"/>
    <lineage>
        <taxon>Eukaryota</taxon>
        <taxon>Viridiplantae</taxon>
        <taxon>Chlorophyta</taxon>
        <taxon>Mamiellophyceae</taxon>
        <taxon>Mamiellales</taxon>
        <taxon>Mamiellaceae</taxon>
        <taxon>Micromonas</taxon>
    </lineage>
</organism>
<dbReference type="RefSeq" id="XP_002502942.1">
    <property type="nucleotide sequence ID" value="XM_002502896.1"/>
</dbReference>
<evidence type="ECO:0000313" key="5">
    <source>
        <dbReference type="EMBL" id="ACO64200.1"/>
    </source>
</evidence>
<keyword evidence="2" id="KW-1133">Transmembrane helix</keyword>
<gene>
    <name evidence="5" type="ORF">MICPUN_59468</name>
</gene>
<dbReference type="SUPFAM" id="SSF47769">
    <property type="entry name" value="SAM/Pointed domain"/>
    <property type="match status" value="1"/>
</dbReference>
<name>C1E8R7_MICCC</name>
<feature type="region of interest" description="Disordered" evidence="1">
    <location>
        <begin position="399"/>
        <end position="432"/>
    </location>
</feature>
<evidence type="ECO:0000256" key="1">
    <source>
        <dbReference type="SAM" id="MobiDB-lite"/>
    </source>
</evidence>
<dbReference type="GO" id="GO:0005783">
    <property type="term" value="C:endoplasmic reticulum"/>
    <property type="evidence" value="ECO:0007669"/>
    <property type="project" value="TreeGrafter"/>
</dbReference>
<dbReference type="InParanoid" id="C1E8R7"/>
<evidence type="ECO:0000313" key="6">
    <source>
        <dbReference type="Proteomes" id="UP000002009"/>
    </source>
</evidence>
<dbReference type="GeneID" id="8244588"/>
<dbReference type="InterPro" id="IPR037608">
    <property type="entry name" value="STIM1/2"/>
</dbReference>
<dbReference type="GO" id="GO:0002115">
    <property type="term" value="P:store-operated calcium entry"/>
    <property type="evidence" value="ECO:0007669"/>
    <property type="project" value="TreeGrafter"/>
</dbReference>
<sequence>MSDTSPAPLTSGRATWADRDAGRGRDIQVGSMGDQSRASEPAARSDARDSAKTNGSEASFEDNATRHVTRRGARRCLLTASLVACLVALLIVPVPVIAASSPKTRRWADPNEVKAGEASETQREEIRSFFSSLDADGDGQVRGDELGAYVASSVGGKDFDTDVEVADAVRAVQERIDGQDTGDAIDAEELMVSLTSTKNQMLRPHKVARWVRHGLNFPQYAERFMSHGITLLDFPALLADDGAALREELGVESALHRAQLTRALKRQLLQLGRSPGEPTDVRAAVVAEDVVVVKWRPPRQHGHPPVHAYAVQVREPGSHEWRVCGGATHEDEDDEVHSAKAFVTPTREMAAAALAAGVGNGRNVPLRFRVVAWGGHGGGVSDESASVEMKPLRRSYKREGVRAGGGQVESDSITAGNTVVTGSNPRVRTATGSNRSTLLGSLYSALGTFLIAAGIATRFALNGASFVATRGVQFLLRRPKSHRENAAADSGAREPPPRTDEATANGDEDRASPPPPGLAGPQPRYDRARVLESAMAAAVAAGVADASDEAILSSPSVAAVNGAVVGSNSANGSFYASDDDDDDDDTAGDIDVAPVVCGLSSEPKKKGRCCVVGCNARWDRWSSMGDFRMMYQKHYCGLCQRAYCQAHTRVSPHGTKGRCDPESKCYCAVCWDDLNAATREALEATNRLPRREPTSGSATPDARKRAKTRWRSVLNYKLRTPSRAENLNLMDEDVE</sequence>
<dbReference type="STRING" id="296587.C1E8R7"/>
<dbReference type="InterPro" id="IPR002048">
    <property type="entry name" value="EF_hand_dom"/>
</dbReference>
<dbReference type="GO" id="GO:0005509">
    <property type="term" value="F:calcium ion binding"/>
    <property type="evidence" value="ECO:0007669"/>
    <property type="project" value="InterPro"/>
</dbReference>
<dbReference type="Pfam" id="PF07647">
    <property type="entry name" value="SAM_2"/>
    <property type="match status" value="1"/>
</dbReference>
<dbReference type="AlphaFoldDB" id="C1E8R7"/>
<keyword evidence="2" id="KW-0812">Transmembrane</keyword>
<dbReference type="GO" id="GO:0006874">
    <property type="term" value="P:intracellular calcium ion homeostasis"/>
    <property type="evidence" value="ECO:0007669"/>
    <property type="project" value="TreeGrafter"/>
</dbReference>
<feature type="compositionally biased region" description="Basic and acidic residues" evidence="1">
    <location>
        <begin position="106"/>
        <end position="121"/>
    </location>
</feature>
<dbReference type="PANTHER" id="PTHR15136:SF13">
    <property type="entry name" value="SAM DOMAIN-CONTAINING PROTEIN"/>
    <property type="match status" value="1"/>
</dbReference>
<dbReference type="InterPro" id="IPR013761">
    <property type="entry name" value="SAM/pointed_sf"/>
</dbReference>
<dbReference type="Gene3D" id="2.60.40.10">
    <property type="entry name" value="Immunoglobulins"/>
    <property type="match status" value="1"/>
</dbReference>
<evidence type="ECO:0000259" key="4">
    <source>
        <dbReference type="PROSITE" id="PS50222"/>
    </source>
</evidence>
<proteinExistence type="predicted"/>
<feature type="transmembrane region" description="Helical" evidence="2">
    <location>
        <begin position="76"/>
        <end position="98"/>
    </location>
</feature>
<dbReference type="eggNOG" id="KOG1663">
    <property type="taxonomic scope" value="Eukaryota"/>
</dbReference>
<feature type="compositionally biased region" description="Polar residues" evidence="1">
    <location>
        <begin position="409"/>
        <end position="432"/>
    </location>
</feature>
<dbReference type="InterPro" id="IPR036116">
    <property type="entry name" value="FN3_sf"/>
</dbReference>
<evidence type="ECO:0000259" key="3">
    <source>
        <dbReference type="PROSITE" id="PS50105"/>
    </source>
</evidence>
<feature type="region of interest" description="Disordered" evidence="1">
    <location>
        <begin position="685"/>
        <end position="706"/>
    </location>
</feature>
<feature type="compositionally biased region" description="Basic and acidic residues" evidence="1">
    <location>
        <begin position="16"/>
        <end position="26"/>
    </location>
</feature>
<dbReference type="FunFam" id="1.10.150.50:FF:000074">
    <property type="entry name" value="Stromal interaction molecule"/>
    <property type="match status" value="1"/>
</dbReference>
<dbReference type="InterPro" id="IPR011992">
    <property type="entry name" value="EF-hand-dom_pair"/>
</dbReference>
<evidence type="ECO:0000256" key="2">
    <source>
        <dbReference type="SAM" id="Phobius"/>
    </source>
</evidence>
<dbReference type="Gene3D" id="1.10.150.50">
    <property type="entry name" value="Transcription Factor, Ets-1"/>
    <property type="match status" value="1"/>
</dbReference>
<dbReference type="PROSITE" id="PS50222">
    <property type="entry name" value="EF_HAND_2"/>
    <property type="match status" value="1"/>
</dbReference>
<keyword evidence="2" id="KW-0472">Membrane</keyword>
<dbReference type="Proteomes" id="UP000002009">
    <property type="component" value="Chromosome 6"/>
</dbReference>
<feature type="domain" description="SAM" evidence="3">
    <location>
        <begin position="202"/>
        <end position="270"/>
    </location>
</feature>
<keyword evidence="6" id="KW-1185">Reference proteome</keyword>
<feature type="domain" description="EF-hand" evidence="4">
    <location>
        <begin position="121"/>
        <end position="156"/>
    </location>
</feature>
<dbReference type="OrthoDB" id="498829at2759"/>
<dbReference type="Gene3D" id="1.10.238.10">
    <property type="entry name" value="EF-hand"/>
    <property type="match status" value="1"/>
</dbReference>
<dbReference type="EMBL" id="CP001327">
    <property type="protein sequence ID" value="ACO64200.1"/>
    <property type="molecule type" value="Genomic_DNA"/>
</dbReference>
<feature type="compositionally biased region" description="Basic and acidic residues" evidence="1">
    <location>
        <begin position="482"/>
        <end position="511"/>
    </location>
</feature>
<feature type="region of interest" description="Disordered" evidence="1">
    <location>
        <begin position="479"/>
        <end position="524"/>
    </location>
</feature>
<dbReference type="PROSITE" id="PS50105">
    <property type="entry name" value="SAM_DOMAIN"/>
    <property type="match status" value="1"/>
</dbReference>
<accession>C1E8R7</accession>
<dbReference type="InterPro" id="IPR013783">
    <property type="entry name" value="Ig-like_fold"/>
</dbReference>
<dbReference type="KEGG" id="mis:MICPUN_59468"/>